<evidence type="ECO:0000313" key="10">
    <source>
        <dbReference type="EMBL" id="KAK8977392.1"/>
    </source>
</evidence>
<evidence type="ECO:0000313" key="11">
    <source>
        <dbReference type="Proteomes" id="UP001396334"/>
    </source>
</evidence>
<comment type="function">
    <text evidence="9">Promotes plant cell differentiation, organogenesis and somatic embryogenesis as well as cell proliferation.</text>
</comment>
<accession>A0ABR2NML9</accession>
<organism evidence="10 11">
    <name type="scientific">Hibiscus sabdariffa</name>
    <name type="common">roselle</name>
    <dbReference type="NCBI Taxonomy" id="183260"/>
    <lineage>
        <taxon>Eukaryota</taxon>
        <taxon>Viridiplantae</taxon>
        <taxon>Streptophyta</taxon>
        <taxon>Embryophyta</taxon>
        <taxon>Tracheophyta</taxon>
        <taxon>Spermatophyta</taxon>
        <taxon>Magnoliopsida</taxon>
        <taxon>eudicotyledons</taxon>
        <taxon>Gunneridae</taxon>
        <taxon>Pentapetalae</taxon>
        <taxon>rosids</taxon>
        <taxon>malvids</taxon>
        <taxon>Malvales</taxon>
        <taxon>Malvaceae</taxon>
        <taxon>Malvoideae</taxon>
        <taxon>Hibiscus</taxon>
    </lineage>
</organism>
<feature type="chain" id="PRO_5044964449" description="Phytosulfokine" evidence="9">
    <location>
        <begin position="22"/>
        <end position="75"/>
    </location>
</feature>
<keyword evidence="3 9" id="KW-0217">Developmental protein</keyword>
<proteinExistence type="inferred from homology"/>
<evidence type="ECO:0000256" key="5">
    <source>
        <dbReference type="ARBA" id="ARBA00022641"/>
    </source>
</evidence>
<evidence type="ECO:0000256" key="7">
    <source>
        <dbReference type="ARBA" id="ARBA00022782"/>
    </source>
</evidence>
<dbReference type="PANTHER" id="PTHR33285">
    <property type="entry name" value="PHYTOSULFOKINES 3"/>
    <property type="match status" value="1"/>
</dbReference>
<dbReference type="PANTHER" id="PTHR33285:SF55">
    <property type="entry name" value="PHYTOSULFOKINES 3"/>
    <property type="match status" value="1"/>
</dbReference>
<keyword evidence="7 9" id="KW-0221">Differentiation</keyword>
<sequence length="75" mass="8490">MSRLCTLFITAFVFNFMLCHAARPDPTLPLTQHLGVEAESMDVDSNCEGVGKEECLMKRTLAAHVDYIYTQHHHP</sequence>
<evidence type="ECO:0000256" key="1">
    <source>
        <dbReference type="ARBA" id="ARBA00004613"/>
    </source>
</evidence>
<keyword evidence="6 9" id="KW-0732">Signal</keyword>
<evidence type="ECO:0000256" key="4">
    <source>
        <dbReference type="ARBA" id="ARBA00022525"/>
    </source>
</evidence>
<evidence type="ECO:0000256" key="8">
    <source>
        <dbReference type="ARBA" id="ARBA00023030"/>
    </source>
</evidence>
<keyword evidence="8 9" id="KW-0339">Growth factor</keyword>
<reference evidence="10 11" key="1">
    <citation type="journal article" date="2024" name="G3 (Bethesda)">
        <title>Genome assembly of Hibiscus sabdariffa L. provides insights into metabolisms of medicinal natural products.</title>
        <authorList>
            <person name="Kim T."/>
        </authorList>
    </citation>
    <scope>NUCLEOTIDE SEQUENCE [LARGE SCALE GENOMIC DNA]</scope>
    <source>
        <strain evidence="10">TK-2024</strain>
        <tissue evidence="10">Old leaves</tissue>
    </source>
</reference>
<name>A0ABR2NML9_9ROSI</name>
<evidence type="ECO:0000256" key="9">
    <source>
        <dbReference type="RuleBase" id="RU368031"/>
    </source>
</evidence>
<evidence type="ECO:0000256" key="3">
    <source>
        <dbReference type="ARBA" id="ARBA00022473"/>
    </source>
</evidence>
<keyword evidence="4 9" id="KW-0964">Secreted</keyword>
<gene>
    <name evidence="10" type="ORF">V6N11_034440</name>
</gene>
<comment type="subcellular location">
    <subcellularLocation>
        <location evidence="1 9">Secreted</location>
    </subcellularLocation>
</comment>
<dbReference type="Pfam" id="PF06404">
    <property type="entry name" value="PSK"/>
    <property type="match status" value="1"/>
</dbReference>
<comment type="caution">
    <text evidence="10">The sequence shown here is derived from an EMBL/GenBank/DDBJ whole genome shotgun (WGS) entry which is preliminary data.</text>
</comment>
<comment type="PTM">
    <text evidence="9">Sulfation is important for activity and for the binding to a putative membrane receptor.</text>
</comment>
<keyword evidence="5 9" id="KW-0765">Sulfation</keyword>
<dbReference type="Proteomes" id="UP001396334">
    <property type="component" value="Unassembled WGS sequence"/>
</dbReference>
<dbReference type="InterPro" id="IPR009438">
    <property type="entry name" value="Phytosulfokine"/>
</dbReference>
<comment type="similarity">
    <text evidence="2 9">Belongs to the phytosulfokine family.</text>
</comment>
<protein>
    <recommendedName>
        <fullName evidence="9">Phytosulfokine</fullName>
    </recommendedName>
    <component>
        <recommendedName>
            <fullName evidence="9">Phytosulfokine-alpha</fullName>
            <shortName evidence="9">PSK-alpha</shortName>
            <shortName evidence="9">Phytosulfokine-a</shortName>
        </recommendedName>
    </component>
    <component>
        <recommendedName>
            <fullName evidence="9">Phytosulfokine-beta</fullName>
            <shortName evidence="9">PSK-beta</shortName>
            <shortName evidence="9">Phytosulfokine-b</shortName>
        </recommendedName>
    </component>
</protein>
<comment type="PTM">
    <text evidence="9">PSK-alpha is produced by endopeptidase digestion. PSK-beta is produced from PSK-alpha by exopeptidase digestion.</text>
</comment>
<evidence type="ECO:0000256" key="2">
    <source>
        <dbReference type="ARBA" id="ARBA00010781"/>
    </source>
</evidence>
<dbReference type="EMBL" id="JBBPBN010000121">
    <property type="protein sequence ID" value="KAK8977392.1"/>
    <property type="molecule type" value="Genomic_DNA"/>
</dbReference>
<evidence type="ECO:0000256" key="6">
    <source>
        <dbReference type="ARBA" id="ARBA00022729"/>
    </source>
</evidence>
<feature type="signal peptide" evidence="9">
    <location>
        <begin position="1"/>
        <end position="21"/>
    </location>
</feature>
<keyword evidence="11" id="KW-1185">Reference proteome</keyword>